<name>A0ABZ3EEX6_9STAP</name>
<gene>
    <name evidence="3" type="ORF">QQM35_04800</name>
</gene>
<evidence type="ECO:0000313" key="4">
    <source>
        <dbReference type="Proteomes" id="UP001436297"/>
    </source>
</evidence>
<evidence type="ECO:0000313" key="3">
    <source>
        <dbReference type="EMBL" id="XAF71416.1"/>
    </source>
</evidence>
<evidence type="ECO:0000256" key="1">
    <source>
        <dbReference type="SAM" id="MobiDB-lite"/>
    </source>
</evidence>
<dbReference type="Proteomes" id="UP001436297">
    <property type="component" value="Chromosome"/>
</dbReference>
<reference evidence="3 4" key="1">
    <citation type="journal article" date="2024" name="Pathogens">
        <title>Staphylococcus hsinchuensis sp. nov., Isolated from Soymilk.</title>
        <authorList>
            <person name="Wang Y.T."/>
            <person name="Lin Y.C."/>
            <person name="Hsieh Y.H."/>
            <person name="Lin Y.T."/>
            <person name="Hamada M."/>
            <person name="Chen C.C."/>
            <person name="Liou J.S."/>
            <person name="Lee A.Y."/>
            <person name="Zhang W.L."/>
            <person name="Chen Y.T."/>
            <person name="Huang C.H."/>
        </authorList>
    </citation>
    <scope>NUCLEOTIDE SEQUENCE [LARGE SCALE GENOMIC DNA]</scope>
    <source>
        <strain evidence="3 4">H164</strain>
    </source>
</reference>
<sequence length="68" mass="7896">MNNINKLEVTMSRNTNDKDGKPVTYKRHFSNLNTSATHDQLKSFQAIIEKLTGERFEKLEVITTEQIK</sequence>
<feature type="domain" description="DUF1659" evidence="2">
    <location>
        <begin position="6"/>
        <end position="67"/>
    </location>
</feature>
<protein>
    <submittedName>
        <fullName evidence="3">DUF1659 domain-containing protein</fullName>
    </submittedName>
</protein>
<dbReference type="Pfam" id="PF07872">
    <property type="entry name" value="DUF1659"/>
    <property type="match status" value="1"/>
</dbReference>
<proteinExistence type="predicted"/>
<dbReference type="EMBL" id="CP128355">
    <property type="protein sequence ID" value="XAF71416.1"/>
    <property type="molecule type" value="Genomic_DNA"/>
</dbReference>
<organism evidence="3 4">
    <name type="scientific">Staphylococcus hsinchuensis</name>
    <dbReference type="NCBI Taxonomy" id="3051183"/>
    <lineage>
        <taxon>Bacteria</taxon>
        <taxon>Bacillati</taxon>
        <taxon>Bacillota</taxon>
        <taxon>Bacilli</taxon>
        <taxon>Bacillales</taxon>
        <taxon>Staphylococcaceae</taxon>
        <taxon>Staphylococcus</taxon>
    </lineage>
</organism>
<keyword evidence="4" id="KW-1185">Reference proteome</keyword>
<evidence type="ECO:0000259" key="2">
    <source>
        <dbReference type="Pfam" id="PF07872"/>
    </source>
</evidence>
<dbReference type="InterPro" id="IPR012454">
    <property type="entry name" value="DUF1659"/>
</dbReference>
<feature type="region of interest" description="Disordered" evidence="1">
    <location>
        <begin position="1"/>
        <end position="24"/>
    </location>
</feature>
<accession>A0ABZ3EEX6</accession>
<dbReference type="RefSeq" id="WP_251518791.1">
    <property type="nucleotide sequence ID" value="NZ_CP128355.1"/>
</dbReference>